<name>A0A318SL44_9BURK</name>
<reference evidence="1 2" key="1">
    <citation type="submission" date="2018-06" db="EMBL/GenBank/DDBJ databases">
        <title>Genomic Encyclopedia of Type Strains, Phase III (KMG-III): the genomes of soil and plant-associated and newly described type strains.</title>
        <authorList>
            <person name="Whitman W."/>
        </authorList>
    </citation>
    <scope>NUCLEOTIDE SEQUENCE [LARGE SCALE GENOMIC DNA]</scope>
    <source>
        <strain evidence="1 2">CECT 7646</strain>
    </source>
</reference>
<dbReference type="EMBL" id="QJTC01000001">
    <property type="protein sequence ID" value="PYE79874.1"/>
    <property type="molecule type" value="Genomic_DNA"/>
</dbReference>
<proteinExistence type="predicted"/>
<dbReference type="Proteomes" id="UP000247540">
    <property type="component" value="Unassembled WGS sequence"/>
</dbReference>
<dbReference type="AlphaFoldDB" id="A0A318SL44"/>
<accession>A0A318SL44</accession>
<evidence type="ECO:0000313" key="1">
    <source>
        <dbReference type="EMBL" id="PYE79874.1"/>
    </source>
</evidence>
<sequence length="205" mass="23269">MDFLLLATLVAIGAYGLKARDQGRRIVLLGTHLRQYRIEKLMEHLTEGYLRALGEDDPEGRQQIWNLLHATESSLAHQFQTFATEFARLDEAQTRVSTLPFALPYAARLLPAASFDVRKAFAIHARGIDNADRNTGQRSPRDRAFTLSAELFLMQHTCHWFCRSKAVASARMMARHQTTHRQLVDAVAPETRLTYLALIEGARPR</sequence>
<keyword evidence="2" id="KW-1185">Reference proteome</keyword>
<gene>
    <name evidence="1" type="ORF">DFQ15_101195</name>
</gene>
<dbReference type="OrthoDB" id="8654508at2"/>
<comment type="caution">
    <text evidence="1">The sequence shown here is derived from an EMBL/GenBank/DDBJ whole genome shotgun (WGS) entry which is preliminary data.</text>
</comment>
<evidence type="ECO:0000313" key="2">
    <source>
        <dbReference type="Proteomes" id="UP000247540"/>
    </source>
</evidence>
<organism evidence="1 2">
    <name type="scientific">Xylophilus ampelinus</name>
    <dbReference type="NCBI Taxonomy" id="54067"/>
    <lineage>
        <taxon>Bacteria</taxon>
        <taxon>Pseudomonadati</taxon>
        <taxon>Pseudomonadota</taxon>
        <taxon>Betaproteobacteria</taxon>
        <taxon>Burkholderiales</taxon>
        <taxon>Xylophilus</taxon>
    </lineage>
</organism>
<protein>
    <submittedName>
        <fullName evidence="1">Uncharacterized protein</fullName>
    </submittedName>
</protein>
<dbReference type="RefSeq" id="WP_110464157.1">
    <property type="nucleotide sequence ID" value="NZ_JAMOFZ010000002.1"/>
</dbReference>